<gene>
    <name evidence="1" type="ORF">OVA965_LOCUS28614</name>
    <name evidence="2" type="ORF">TMI583_LOCUS29359</name>
</gene>
<dbReference type="Proteomes" id="UP000682733">
    <property type="component" value="Unassembled WGS sequence"/>
</dbReference>
<dbReference type="AlphaFoldDB" id="A0A8S2QJC8"/>
<dbReference type="Proteomes" id="UP000677228">
    <property type="component" value="Unassembled WGS sequence"/>
</dbReference>
<dbReference type="EMBL" id="CAJNOK010019623">
    <property type="protein sequence ID" value="CAF1302776.1"/>
    <property type="molecule type" value="Genomic_DNA"/>
</dbReference>
<sequence length="371" mass="44496">MDSFPVSACYQQLCQLALNYTANSNHRQNTTYFSSIQDYCNIYIASADNDKEIYKILIEILLKYSQDYYEIINEYKQIAVLYENKSCLEESILMYDRILEFIIKYHTPSEAYHFENDLVTGIIYVYKNRFLVHSSCNIQLKIVIYRKILHLLHEYHLHMNPDHIKPNESIQCYFELAKYDLQMYSELIEFILKEKSELYNETMENIIKTWPKNEQLKLIDFIQKYRVNYKSLISEIITHPLSIPTTITKSAHVNRNVSNCYRNLNQKTVELLLKYLLKHHFKDDERIASCYQTLSNYQAAIDMFLNQQQENSVYTDEMLNLNSNVCRRFLKSLCISYQQMRTNEKIKILQQKYRQHFDSNNQIYPINDDDE</sequence>
<protein>
    <submittedName>
        <fullName evidence="2">Uncharacterized protein</fullName>
    </submittedName>
</protein>
<accession>A0A8S2QJC8</accession>
<proteinExistence type="predicted"/>
<evidence type="ECO:0000313" key="1">
    <source>
        <dbReference type="EMBL" id="CAF1302776.1"/>
    </source>
</evidence>
<evidence type="ECO:0000313" key="3">
    <source>
        <dbReference type="Proteomes" id="UP000682733"/>
    </source>
</evidence>
<comment type="caution">
    <text evidence="2">The sequence shown here is derived from an EMBL/GenBank/DDBJ whole genome shotgun (WGS) entry which is preliminary data.</text>
</comment>
<name>A0A8S2QJC8_9BILA</name>
<organism evidence="2 3">
    <name type="scientific">Didymodactylos carnosus</name>
    <dbReference type="NCBI Taxonomy" id="1234261"/>
    <lineage>
        <taxon>Eukaryota</taxon>
        <taxon>Metazoa</taxon>
        <taxon>Spiralia</taxon>
        <taxon>Gnathifera</taxon>
        <taxon>Rotifera</taxon>
        <taxon>Eurotatoria</taxon>
        <taxon>Bdelloidea</taxon>
        <taxon>Philodinida</taxon>
        <taxon>Philodinidae</taxon>
        <taxon>Didymodactylos</taxon>
    </lineage>
</organism>
<reference evidence="2" key="1">
    <citation type="submission" date="2021-02" db="EMBL/GenBank/DDBJ databases">
        <authorList>
            <person name="Nowell W R."/>
        </authorList>
    </citation>
    <scope>NUCLEOTIDE SEQUENCE</scope>
</reference>
<dbReference type="EMBL" id="CAJOBA010041195">
    <property type="protein sequence ID" value="CAF4109047.1"/>
    <property type="molecule type" value="Genomic_DNA"/>
</dbReference>
<evidence type="ECO:0000313" key="2">
    <source>
        <dbReference type="EMBL" id="CAF4109047.1"/>
    </source>
</evidence>